<dbReference type="AlphaFoldDB" id="A0A836CJF0"/>
<evidence type="ECO:0000313" key="3">
    <source>
        <dbReference type="Proteomes" id="UP000664859"/>
    </source>
</evidence>
<reference evidence="2" key="1">
    <citation type="submission" date="2021-02" db="EMBL/GenBank/DDBJ databases">
        <title>First Annotated Genome of the Yellow-green Alga Tribonema minus.</title>
        <authorList>
            <person name="Mahan K.M."/>
        </authorList>
    </citation>
    <scope>NUCLEOTIDE SEQUENCE</scope>
    <source>
        <strain evidence="2">UTEX B ZZ1240</strain>
    </source>
</reference>
<comment type="caution">
    <text evidence="2">The sequence shown here is derived from an EMBL/GenBank/DDBJ whole genome shotgun (WGS) entry which is preliminary data.</text>
</comment>
<feature type="region of interest" description="Disordered" evidence="1">
    <location>
        <begin position="219"/>
        <end position="246"/>
    </location>
</feature>
<protein>
    <submittedName>
        <fullName evidence="2">Uncharacterized protein</fullName>
    </submittedName>
</protein>
<dbReference type="EMBL" id="JAFCMP010000085">
    <property type="protein sequence ID" value="KAG5187689.1"/>
    <property type="molecule type" value="Genomic_DNA"/>
</dbReference>
<name>A0A836CJF0_9STRA</name>
<feature type="compositionally biased region" description="Basic residues" evidence="1">
    <location>
        <begin position="231"/>
        <end position="246"/>
    </location>
</feature>
<evidence type="ECO:0000313" key="2">
    <source>
        <dbReference type="EMBL" id="KAG5187689.1"/>
    </source>
</evidence>
<proteinExistence type="predicted"/>
<accession>A0A836CJF0</accession>
<sequence length="246" mass="27085">MHLSAEQRLHQHFLVHMNTRNNAKGVWCRSLQQHAVVASLSPAHRRPCTLHTFDVEKCRAGASALPRLHPCSTRSRIAYGRHYYASTMSRSVIIQRHAQRRRCGSGSAGWRPRRRRAARRHRNGQQRLVLHLCCQLSEDEFVDGSSSALSAAAAAIACSCVSAARWQRPLAPRGTAVAPTPHRCTAVRAECSSSVLKRAYGAAAGGFSSSATRSSICATSRQGGGTGLGWRPRRRILQPRSARHRL</sequence>
<dbReference type="Proteomes" id="UP000664859">
    <property type="component" value="Unassembled WGS sequence"/>
</dbReference>
<keyword evidence="3" id="KW-1185">Reference proteome</keyword>
<evidence type="ECO:0000256" key="1">
    <source>
        <dbReference type="SAM" id="MobiDB-lite"/>
    </source>
</evidence>
<gene>
    <name evidence="2" type="ORF">JKP88DRAFT_253936</name>
</gene>
<organism evidence="2 3">
    <name type="scientific">Tribonema minus</name>
    <dbReference type="NCBI Taxonomy" id="303371"/>
    <lineage>
        <taxon>Eukaryota</taxon>
        <taxon>Sar</taxon>
        <taxon>Stramenopiles</taxon>
        <taxon>Ochrophyta</taxon>
        <taxon>PX clade</taxon>
        <taxon>Xanthophyceae</taxon>
        <taxon>Tribonematales</taxon>
        <taxon>Tribonemataceae</taxon>
        <taxon>Tribonema</taxon>
    </lineage>
</organism>